<evidence type="ECO:0000313" key="1">
    <source>
        <dbReference type="EMBL" id="MBZ6015491.1"/>
    </source>
</evidence>
<dbReference type="Proteomes" id="UP000727071">
    <property type="component" value="Unassembled WGS sequence"/>
</dbReference>
<accession>A0AB35FXW5</accession>
<dbReference type="Gene3D" id="3.40.50.450">
    <property type="match status" value="1"/>
</dbReference>
<dbReference type="EMBL" id="JAHBFV010000007">
    <property type="protein sequence ID" value="MBZ6015491.1"/>
    <property type="molecule type" value="Genomic_DNA"/>
</dbReference>
<reference evidence="1" key="1">
    <citation type="submission" date="2021-05" db="EMBL/GenBank/DDBJ databases">
        <title>Pangenome of Leuconostoc gelidum warrants species status for Leuconostoc gelidum subsp. gasicomitatum.</title>
        <authorList>
            <person name="Johansson P."/>
            <person name="Sade E."/>
            <person name="Hultman J."/>
            <person name="Auvinen P."/>
            <person name="Bjorkroth J."/>
        </authorList>
    </citation>
    <scope>NUCLEOTIDE SEQUENCE</scope>
    <source>
        <strain evidence="1">C220d</strain>
    </source>
</reference>
<proteinExistence type="predicted"/>
<comment type="caution">
    <text evidence="1">The sequence shown here is derived from an EMBL/GenBank/DDBJ whole genome shotgun (WGS) entry which is preliminary data.</text>
</comment>
<sequence length="348" mass="39938">MNFHAKSLNFNNYSTSSEENIGLNISQIKSIIDWFAVIVDMHRENYGIEKFETVVSKPFNCLIGQTDSKIVIGFTNYMALRDNNTLDTFNHDSLLSLSLADAITKMETQASNELGLKNYVFATLDKTLWYSAKGFLDSVYFEAERKNDFIINIVNKYVEQQDLTVLSYEYDILRSVIKYLEDLDRRKKTMHIDPIFKADNLVIDPKMVFCALPFNDDRLEIFIEIIRPHLETMDLNAIKISDVKSITGNIMENIWTYINKSRFVIVDISDKNPNVFYELGICHTVGKDTIIICDEDSFKSDYKSKFPFDISGLNTIVYKNKGAGMIKLKEELGHVIKAIVSGEDVIVK</sequence>
<organism evidence="1 2">
    <name type="scientific">Leuconostoc gelidum subsp. gelidum</name>
    <dbReference type="NCBI Taxonomy" id="1607839"/>
    <lineage>
        <taxon>Bacteria</taxon>
        <taxon>Bacillati</taxon>
        <taxon>Bacillota</taxon>
        <taxon>Bacilli</taxon>
        <taxon>Lactobacillales</taxon>
        <taxon>Lactobacillaceae</taxon>
        <taxon>Leuconostoc</taxon>
        <taxon>Leuconostoc gelidum group</taxon>
    </lineage>
</organism>
<protein>
    <submittedName>
        <fullName evidence="1">Uncharacterized protein</fullName>
    </submittedName>
</protein>
<name>A0AB35FXW5_LEUGE</name>
<dbReference type="AlphaFoldDB" id="A0AB35FXW5"/>
<evidence type="ECO:0000313" key="2">
    <source>
        <dbReference type="Proteomes" id="UP000727071"/>
    </source>
</evidence>
<gene>
    <name evidence="1" type="ORF">KII88_02930</name>
</gene>
<dbReference type="RefSeq" id="WP_224131629.1">
    <property type="nucleotide sequence ID" value="NZ_JAHBFS010000003.1"/>
</dbReference>